<dbReference type="OrthoDB" id="9149607at2"/>
<organism evidence="2 3">
    <name type="scientific">Pacificibacter marinus</name>
    <dbReference type="NCBI Taxonomy" id="658057"/>
    <lineage>
        <taxon>Bacteria</taxon>
        <taxon>Pseudomonadati</taxon>
        <taxon>Pseudomonadota</taxon>
        <taxon>Alphaproteobacteria</taxon>
        <taxon>Rhodobacterales</taxon>
        <taxon>Roseobacteraceae</taxon>
        <taxon>Pacificibacter</taxon>
    </lineage>
</organism>
<dbReference type="GO" id="GO:0004392">
    <property type="term" value="F:heme oxygenase (decyclizing) activity"/>
    <property type="evidence" value="ECO:0007669"/>
    <property type="project" value="InterPro"/>
</dbReference>
<protein>
    <submittedName>
        <fullName evidence="2">Heme oxygenase</fullName>
    </submittedName>
</protein>
<accession>A0A1Y5SQ31</accession>
<dbReference type="InterPro" id="IPR016053">
    <property type="entry name" value="Haem_Oase-like"/>
</dbReference>
<dbReference type="EMBL" id="FWFW01000006">
    <property type="protein sequence ID" value="SLN45366.1"/>
    <property type="molecule type" value="Genomic_DNA"/>
</dbReference>
<proteinExistence type="predicted"/>
<dbReference type="Proteomes" id="UP000193307">
    <property type="component" value="Unassembled WGS sequence"/>
</dbReference>
<dbReference type="Pfam" id="PF01126">
    <property type="entry name" value="Heme_oxygenase"/>
    <property type="match status" value="1"/>
</dbReference>
<dbReference type="STRING" id="658057.SAMN04488032_105138"/>
<dbReference type="AlphaFoldDB" id="A0A1Y5SQ31"/>
<evidence type="ECO:0000256" key="1">
    <source>
        <dbReference type="SAM" id="MobiDB-lite"/>
    </source>
</evidence>
<feature type="region of interest" description="Disordered" evidence="1">
    <location>
        <begin position="1"/>
        <end position="21"/>
    </location>
</feature>
<dbReference type="CDD" id="cd19166">
    <property type="entry name" value="HemeO-bac"/>
    <property type="match status" value="1"/>
</dbReference>
<feature type="compositionally biased region" description="Polar residues" evidence="1">
    <location>
        <begin position="1"/>
        <end position="10"/>
    </location>
</feature>
<dbReference type="InterPro" id="IPR016084">
    <property type="entry name" value="Haem_Oase-like_multi-hlx"/>
</dbReference>
<keyword evidence="3" id="KW-1185">Reference proteome</keyword>
<gene>
    <name evidence="2" type="ORF">PAM7971_02187</name>
</gene>
<dbReference type="GO" id="GO:0006788">
    <property type="term" value="P:heme oxidation"/>
    <property type="evidence" value="ECO:0007669"/>
    <property type="project" value="InterPro"/>
</dbReference>
<evidence type="ECO:0000313" key="3">
    <source>
        <dbReference type="Proteomes" id="UP000193307"/>
    </source>
</evidence>
<dbReference type="Gene3D" id="1.20.910.10">
    <property type="entry name" value="Heme oxygenase-like"/>
    <property type="match status" value="1"/>
</dbReference>
<dbReference type="SUPFAM" id="SSF48613">
    <property type="entry name" value="Heme oxygenase-like"/>
    <property type="match status" value="1"/>
</dbReference>
<reference evidence="2" key="1">
    <citation type="submission" date="2017-03" db="EMBL/GenBank/DDBJ databases">
        <authorList>
            <person name="Afonso C.L."/>
            <person name="Miller P.J."/>
            <person name="Scott M.A."/>
            <person name="Spackman E."/>
            <person name="Goraichik I."/>
            <person name="Dimitrov K.M."/>
            <person name="Suarez D.L."/>
            <person name="Swayne D.E."/>
        </authorList>
    </citation>
    <scope>NUCLEOTIDE SEQUENCE [LARGE SCALE GENOMIC DNA]</scope>
    <source>
        <strain evidence="2">CECT 7971</strain>
    </source>
</reference>
<name>A0A1Y5SQ31_9RHOB</name>
<sequence length="215" mass="23607">MTLETSQSQETHMHPLLPLSDRLRADTRTTHEGVDQAIMAGDPFKNIEKYGLYLQIQYGLHRDVEPLYTSSALIGAQGDFPVIKDRGRLDAVIQDAADLGVTLSRYATPPLSENIDLAQALGWLYVVEGSNLGAAFLLKYAKQIGLSETHGARHLAEPPEGRAPYWRTFKDALNGVTLGADDDARACEAARTAFNRVRALVRCHFDEASQGERGA</sequence>
<evidence type="ECO:0000313" key="2">
    <source>
        <dbReference type="EMBL" id="SLN45366.1"/>
    </source>
</evidence>
<dbReference type="RefSeq" id="WP_085849319.1">
    <property type="nucleotide sequence ID" value="NZ_FNZV01000005.1"/>
</dbReference>